<sequence>MCEYLGCSMDNTCSNTCCDQDPITECHRNANAAAHMWEEGGQV</sequence>
<protein>
    <submittedName>
        <fullName evidence="1">Uncharacterized protein</fullName>
    </submittedName>
</protein>
<dbReference type="AlphaFoldDB" id="A0A101FSK8"/>
<dbReference type="EMBL" id="LGFT01000061">
    <property type="protein sequence ID" value="KUK43599.1"/>
    <property type="molecule type" value="Genomic_DNA"/>
</dbReference>
<reference evidence="1 2" key="1">
    <citation type="journal article" date="2015" name="MBio">
        <title>Genome-Resolved Metagenomic Analysis Reveals Roles for Candidate Phyla and Other Microbial Community Members in Biogeochemical Transformations in Oil Reservoirs.</title>
        <authorList>
            <person name="Hu P."/>
            <person name="Tom L."/>
            <person name="Singh A."/>
            <person name="Thomas B.C."/>
            <person name="Baker B.J."/>
            <person name="Piceno Y.M."/>
            <person name="Andersen G.L."/>
            <person name="Banfield J.F."/>
        </authorList>
    </citation>
    <scope>NUCLEOTIDE SEQUENCE [LARGE SCALE GENOMIC DNA]</scope>
    <source>
        <strain evidence="1">57_489</strain>
    </source>
</reference>
<name>A0A101FSK8_9EURY</name>
<dbReference type="PATRIC" id="fig|301375.7.peg.173"/>
<evidence type="ECO:0000313" key="2">
    <source>
        <dbReference type="Proteomes" id="UP000057043"/>
    </source>
</evidence>
<dbReference type="Proteomes" id="UP000057043">
    <property type="component" value="Unassembled WGS sequence"/>
</dbReference>
<organism evidence="1 2">
    <name type="scientific">Methanothrix harundinacea</name>
    <dbReference type="NCBI Taxonomy" id="301375"/>
    <lineage>
        <taxon>Archaea</taxon>
        <taxon>Methanobacteriati</taxon>
        <taxon>Methanobacteriota</taxon>
        <taxon>Stenosarchaea group</taxon>
        <taxon>Methanomicrobia</taxon>
        <taxon>Methanotrichales</taxon>
        <taxon>Methanotrichaceae</taxon>
        <taxon>Methanothrix</taxon>
    </lineage>
</organism>
<gene>
    <name evidence="1" type="ORF">XD72_2014</name>
</gene>
<proteinExistence type="predicted"/>
<comment type="caution">
    <text evidence="1">The sequence shown here is derived from an EMBL/GenBank/DDBJ whole genome shotgun (WGS) entry which is preliminary data.</text>
</comment>
<accession>A0A101FSK8</accession>
<evidence type="ECO:0000313" key="1">
    <source>
        <dbReference type="EMBL" id="KUK43599.1"/>
    </source>
</evidence>